<dbReference type="Gene3D" id="3.40.190.10">
    <property type="entry name" value="Periplasmic binding protein-like II"/>
    <property type="match status" value="1"/>
</dbReference>
<sequence length="320" mass="36698">MRYIFLFFILLRSLLFSLDYPNKPIEFVVGLGEGGSADRMTRNMASLLQEELGVYINVKTIKTNGSLDAANYVLKEPHDGYKVFCSTFSPYLLNLIISKKTDFSLDDFEIINLQWFEQDFIAVEKDSEFNSIIEVLNYIKKNPKELKVALINKSSGHILFKLLLEKFDIPFKDVNIKLYSGGGSARKALLESKVDLLIIAAQGSEKYREDIKPLAIVSSKPSKRWDAPTLNDTIKDTGITIPIIDGPIRGIAVSKKFKEDFPHRFRILENAIKKTLAKKSVHRYLKRKNIGYTWIGSKNSTKILRNSYEDFKKYNYLIED</sequence>
<evidence type="ECO:0000313" key="2">
    <source>
        <dbReference type="EMBL" id="TLP41094.1"/>
    </source>
</evidence>
<evidence type="ECO:0000313" key="3">
    <source>
        <dbReference type="Proteomes" id="UP000308901"/>
    </source>
</evidence>
<dbReference type="EMBL" id="VANU01000001">
    <property type="protein sequence ID" value="TLP41094.1"/>
    <property type="molecule type" value="Genomic_DNA"/>
</dbReference>
<dbReference type="Pfam" id="PF03401">
    <property type="entry name" value="TctC"/>
    <property type="match status" value="1"/>
</dbReference>
<proteinExistence type="inferred from homology"/>
<dbReference type="InterPro" id="IPR042100">
    <property type="entry name" value="Bug_dom1"/>
</dbReference>
<comment type="caution">
    <text evidence="2">The sequence shown here is derived from an EMBL/GenBank/DDBJ whole genome shotgun (WGS) entry which is preliminary data.</text>
</comment>
<keyword evidence="3" id="KW-1185">Reference proteome</keyword>
<name>A0A5R8Y4N8_9BACT</name>
<dbReference type="OrthoDB" id="8970543at2"/>
<dbReference type="PANTHER" id="PTHR42928">
    <property type="entry name" value="TRICARBOXYLATE-BINDING PROTEIN"/>
    <property type="match status" value="1"/>
</dbReference>
<dbReference type="RefSeq" id="WP_138151496.1">
    <property type="nucleotide sequence ID" value="NZ_VANU01000001.1"/>
</dbReference>
<evidence type="ECO:0000256" key="1">
    <source>
        <dbReference type="ARBA" id="ARBA00006987"/>
    </source>
</evidence>
<accession>A0A5R8Y4N8</accession>
<dbReference type="Gene3D" id="3.40.190.150">
    <property type="entry name" value="Bordetella uptake gene, domain 1"/>
    <property type="match status" value="1"/>
</dbReference>
<dbReference type="Proteomes" id="UP000308901">
    <property type="component" value="Unassembled WGS sequence"/>
</dbReference>
<gene>
    <name evidence="2" type="ORF">FDK22_03475</name>
</gene>
<reference evidence="2 3" key="1">
    <citation type="submission" date="2019-05" db="EMBL/GenBank/DDBJ databases">
        <title>Arcobacter sp. nov., isolated from sea sediment.</title>
        <authorList>
            <person name="Kim W."/>
        </authorList>
    </citation>
    <scope>NUCLEOTIDE SEQUENCE [LARGE SCALE GENOMIC DNA]</scope>
    <source>
        <strain evidence="2 3">CAU 1517</strain>
    </source>
</reference>
<dbReference type="InterPro" id="IPR005064">
    <property type="entry name" value="BUG"/>
</dbReference>
<dbReference type="AlphaFoldDB" id="A0A5R8Y4N8"/>
<organism evidence="2 3">
    <name type="scientific">Arcobacter arenosus</name>
    <dbReference type="NCBI Taxonomy" id="2576037"/>
    <lineage>
        <taxon>Bacteria</taxon>
        <taxon>Pseudomonadati</taxon>
        <taxon>Campylobacterota</taxon>
        <taxon>Epsilonproteobacteria</taxon>
        <taxon>Campylobacterales</taxon>
        <taxon>Arcobacteraceae</taxon>
        <taxon>Arcobacter</taxon>
    </lineage>
</organism>
<comment type="similarity">
    <text evidence="1">Belongs to the UPF0065 (bug) family.</text>
</comment>
<protein>
    <submittedName>
        <fullName evidence="2">Tripartite tricarboxylate transporter substrate binding protein</fullName>
    </submittedName>
</protein>
<dbReference type="SUPFAM" id="SSF53850">
    <property type="entry name" value="Periplasmic binding protein-like II"/>
    <property type="match status" value="1"/>
</dbReference>
<dbReference type="PANTHER" id="PTHR42928:SF5">
    <property type="entry name" value="BLR1237 PROTEIN"/>
    <property type="match status" value="1"/>
</dbReference>